<keyword evidence="3" id="KW-1185">Reference proteome</keyword>
<organism evidence="2 3">
    <name type="scientific">Collybiopsis confluens</name>
    <dbReference type="NCBI Taxonomy" id="2823264"/>
    <lineage>
        <taxon>Eukaryota</taxon>
        <taxon>Fungi</taxon>
        <taxon>Dikarya</taxon>
        <taxon>Basidiomycota</taxon>
        <taxon>Agaricomycotina</taxon>
        <taxon>Agaricomycetes</taxon>
        <taxon>Agaricomycetidae</taxon>
        <taxon>Agaricales</taxon>
        <taxon>Marasmiineae</taxon>
        <taxon>Omphalotaceae</taxon>
        <taxon>Collybiopsis</taxon>
    </lineage>
</organism>
<proteinExistence type="predicted"/>
<evidence type="ECO:0000313" key="2">
    <source>
        <dbReference type="EMBL" id="KAF5390749.1"/>
    </source>
</evidence>
<protein>
    <submittedName>
        <fullName evidence="2">Uncharacterized protein</fullName>
    </submittedName>
</protein>
<keyword evidence="1" id="KW-1133">Transmembrane helix</keyword>
<gene>
    <name evidence="2" type="ORF">D9757_004460</name>
</gene>
<feature type="transmembrane region" description="Helical" evidence="1">
    <location>
        <begin position="128"/>
        <end position="153"/>
    </location>
</feature>
<sequence length="156" mass="17309">MSPSFWRTTSHLLIVFIFLDLTVWVDEGFHKSFGMAFKSNFCLVFSFCLNVLSTVVIAYKASRITTSMFGRARRYGGTQTQKILWVMVDSGAVFCVLQCGYFAVFISASLSKKDPDGPIITVFGTSSVMVQLLSAVLLPLYPTTVIVLSNLIIHTD</sequence>
<dbReference type="EMBL" id="JAACJN010000013">
    <property type="protein sequence ID" value="KAF5390749.1"/>
    <property type="molecule type" value="Genomic_DNA"/>
</dbReference>
<keyword evidence="1" id="KW-0812">Transmembrane</keyword>
<evidence type="ECO:0000256" key="1">
    <source>
        <dbReference type="SAM" id="Phobius"/>
    </source>
</evidence>
<dbReference type="Proteomes" id="UP000518752">
    <property type="component" value="Unassembled WGS sequence"/>
</dbReference>
<feature type="transmembrane region" description="Helical" evidence="1">
    <location>
        <begin position="12"/>
        <end position="29"/>
    </location>
</feature>
<feature type="transmembrane region" description="Helical" evidence="1">
    <location>
        <begin position="83"/>
        <end position="108"/>
    </location>
</feature>
<dbReference type="AlphaFoldDB" id="A0A8H5HW86"/>
<reference evidence="2 3" key="1">
    <citation type="journal article" date="2020" name="ISME J.">
        <title>Uncovering the hidden diversity of litter-decomposition mechanisms in mushroom-forming fungi.</title>
        <authorList>
            <person name="Floudas D."/>
            <person name="Bentzer J."/>
            <person name="Ahren D."/>
            <person name="Johansson T."/>
            <person name="Persson P."/>
            <person name="Tunlid A."/>
        </authorList>
    </citation>
    <scope>NUCLEOTIDE SEQUENCE [LARGE SCALE GENOMIC DNA]</scope>
    <source>
        <strain evidence="2 3">CBS 406.79</strain>
    </source>
</reference>
<keyword evidence="1" id="KW-0472">Membrane</keyword>
<comment type="caution">
    <text evidence="2">The sequence shown here is derived from an EMBL/GenBank/DDBJ whole genome shotgun (WGS) entry which is preliminary data.</text>
</comment>
<dbReference type="OrthoDB" id="2973616at2759"/>
<feature type="transmembrane region" description="Helical" evidence="1">
    <location>
        <begin position="41"/>
        <end position="62"/>
    </location>
</feature>
<accession>A0A8H5HW86</accession>
<name>A0A8H5HW86_9AGAR</name>
<evidence type="ECO:0000313" key="3">
    <source>
        <dbReference type="Proteomes" id="UP000518752"/>
    </source>
</evidence>